<dbReference type="CDD" id="cd06418">
    <property type="entry name" value="GH25_BacA-like"/>
    <property type="match status" value="1"/>
</dbReference>
<accession>A0A6H9UQ59</accession>
<feature type="domain" description="Rv2525c-like glycoside hydrolase-like" evidence="2">
    <location>
        <begin position="190"/>
        <end position="380"/>
    </location>
</feature>
<keyword evidence="4" id="KW-1185">Reference proteome</keyword>
<evidence type="ECO:0000313" key="3">
    <source>
        <dbReference type="EMBL" id="KAB1140316.1"/>
    </source>
</evidence>
<dbReference type="InterPro" id="IPR015020">
    <property type="entry name" value="Rv2525c-like_Glyco_Hydro-like"/>
</dbReference>
<dbReference type="Pfam" id="PF08924">
    <property type="entry name" value="Rv2525c_GlyHyd-like"/>
    <property type="match status" value="1"/>
</dbReference>
<keyword evidence="1" id="KW-0732">Signal</keyword>
<reference evidence="3 4" key="1">
    <citation type="submission" date="2019-09" db="EMBL/GenBank/DDBJ databases">
        <title>Screening of Novel Bioactive Compounds from Soil-Associated.</title>
        <authorList>
            <person name="Zhao S."/>
        </authorList>
    </citation>
    <scope>NUCLEOTIDE SEQUENCE [LARGE SCALE GENOMIC DNA]</scope>
    <source>
        <strain evidence="3 4">HIT-DPA4</strain>
    </source>
</reference>
<organism evidence="3 4">
    <name type="scientific">Streptomyces luteolifulvus</name>
    <dbReference type="NCBI Taxonomy" id="2615112"/>
    <lineage>
        <taxon>Bacteria</taxon>
        <taxon>Bacillati</taxon>
        <taxon>Actinomycetota</taxon>
        <taxon>Actinomycetes</taxon>
        <taxon>Kitasatosporales</taxon>
        <taxon>Streptomycetaceae</taxon>
        <taxon>Streptomyces</taxon>
    </lineage>
</organism>
<evidence type="ECO:0000256" key="1">
    <source>
        <dbReference type="SAM" id="SignalP"/>
    </source>
</evidence>
<gene>
    <name evidence="3" type="ORF">F7R91_36700</name>
</gene>
<dbReference type="InterPro" id="IPR017853">
    <property type="entry name" value="GH"/>
</dbReference>
<sequence length="397" mass="42786">MRSYWSKAAVAVLPVLGLAALAGAPAQADPTTTTRQVDYRGHRFTVPASWPVVDLDQNPRACVRFDRHALYLGHPGADQDCPSHAVGRTEALLVEPDDNTAAEQGTEAEPVERQYRARTAEVTVTATYDKNPELVRAILTGAEVMSAAHLVPVVPPAPPRAVSAVPASATDHTGHGFDTCTAPSSAAMRAWRKSSPYRAVGIYIGGSKRACSQPNLTESWVREQAAAGWRFVPLYVGRQASGITSPAVQGASAAQDAIVEAVALGFGPGSVLYYDMEAYPATYTSKVLAFQKAWTEELHSWGFLSGWYSSSSSGIADLVARYGDHTMPDVIYDGLWNGFADTYDPLVPSGYWADHRRIHQYSGGHRETWGGTTIEIDQDYLDVRLATDSVSGAQATR</sequence>
<proteinExistence type="predicted"/>
<dbReference type="EMBL" id="VZRB01000043">
    <property type="protein sequence ID" value="KAB1140316.1"/>
    <property type="molecule type" value="Genomic_DNA"/>
</dbReference>
<dbReference type="SUPFAM" id="SSF51445">
    <property type="entry name" value="(Trans)glycosidases"/>
    <property type="match status" value="1"/>
</dbReference>
<protein>
    <submittedName>
        <fullName evidence="3">DUF1906 domain-containing protein</fullName>
    </submittedName>
</protein>
<dbReference type="RefSeq" id="WP_150957429.1">
    <property type="nucleotide sequence ID" value="NZ_VZRB01000043.1"/>
</dbReference>
<dbReference type="Proteomes" id="UP000442707">
    <property type="component" value="Unassembled WGS sequence"/>
</dbReference>
<comment type="caution">
    <text evidence="3">The sequence shown here is derived from an EMBL/GenBank/DDBJ whole genome shotgun (WGS) entry which is preliminary data.</text>
</comment>
<name>A0A6H9UQ59_9ACTN</name>
<dbReference type="AlphaFoldDB" id="A0A6H9UQ59"/>
<evidence type="ECO:0000259" key="2">
    <source>
        <dbReference type="Pfam" id="PF08924"/>
    </source>
</evidence>
<feature type="signal peptide" evidence="1">
    <location>
        <begin position="1"/>
        <end position="28"/>
    </location>
</feature>
<evidence type="ECO:0000313" key="4">
    <source>
        <dbReference type="Proteomes" id="UP000442707"/>
    </source>
</evidence>
<dbReference type="Gene3D" id="3.20.20.80">
    <property type="entry name" value="Glycosidases"/>
    <property type="match status" value="1"/>
</dbReference>
<feature type="chain" id="PRO_5026347255" evidence="1">
    <location>
        <begin position="29"/>
        <end position="397"/>
    </location>
</feature>